<evidence type="ECO:0000313" key="3">
    <source>
        <dbReference type="Proteomes" id="UP000649326"/>
    </source>
</evidence>
<gene>
    <name evidence="2" type="ORF">EYH13_03030</name>
</gene>
<evidence type="ECO:0000259" key="1">
    <source>
        <dbReference type="SMART" id="SM00790"/>
    </source>
</evidence>
<dbReference type="InterPro" id="IPR013983">
    <property type="entry name" value="Ald_Fedxn_OxRdtase_N"/>
</dbReference>
<accession>A0A832ZFD3</accession>
<reference evidence="2" key="1">
    <citation type="journal article" date="2020" name="ISME J.">
        <title>Gammaproteobacteria mediating utilization of methyl-, sulfur- and petroleum organic compounds in deep ocean hydrothermal plumes.</title>
        <authorList>
            <person name="Zhou Z."/>
            <person name="Liu Y."/>
            <person name="Pan J."/>
            <person name="Cron B.R."/>
            <person name="Toner B.M."/>
            <person name="Anantharaman K."/>
            <person name="Breier J.A."/>
            <person name="Dick G.J."/>
            <person name="Li M."/>
        </authorList>
    </citation>
    <scope>NUCLEOTIDE SEQUENCE</scope>
    <source>
        <strain evidence="2">SZUA-1451</strain>
    </source>
</reference>
<dbReference type="Proteomes" id="UP000649326">
    <property type="component" value="Unassembled WGS sequence"/>
</dbReference>
<dbReference type="Pfam" id="PF02730">
    <property type="entry name" value="AFOR_N"/>
    <property type="match status" value="1"/>
</dbReference>
<feature type="domain" description="Aldehyde ferredoxin oxidoreductase N-terminal" evidence="1">
    <location>
        <begin position="1"/>
        <end position="132"/>
    </location>
</feature>
<dbReference type="SMART" id="SM00790">
    <property type="entry name" value="AFOR_N"/>
    <property type="match status" value="1"/>
</dbReference>
<name>A0A832ZFD3_9EURY</name>
<protein>
    <submittedName>
        <fullName evidence="2">Glyceraldehyde-3-phosphate:ferredoxin oxidoreductase</fullName>
    </submittedName>
</protein>
<dbReference type="AlphaFoldDB" id="A0A832ZFD3"/>
<dbReference type="InterPro" id="IPR036503">
    <property type="entry name" value="Ald_Fedxn_OxRdtase_N_sf"/>
</dbReference>
<proteinExistence type="predicted"/>
<dbReference type="PANTHER" id="PTHR30038:SF7">
    <property type="entry name" value="TUNGSTEN-CONTAINING GLYCERALDEHYDE-3-PHOSPHATE:FERREDOXIN OXIDOREDUCTASE"/>
    <property type="match status" value="1"/>
</dbReference>
<evidence type="ECO:0000313" key="2">
    <source>
        <dbReference type="EMBL" id="HIP75118.1"/>
    </source>
</evidence>
<dbReference type="SUPFAM" id="SSF56228">
    <property type="entry name" value="Aldehyde ferredoxin oxidoreductase, N-terminal domain"/>
    <property type="match status" value="1"/>
</dbReference>
<comment type="caution">
    <text evidence="2">The sequence shown here is derived from an EMBL/GenBank/DDBJ whole genome shotgun (WGS) entry which is preliminary data.</text>
</comment>
<dbReference type="Gene3D" id="3.60.9.10">
    <property type="entry name" value="Aldehyde ferredoxin oxidoreductase, N-terminal domain"/>
    <property type="match status" value="1"/>
</dbReference>
<dbReference type="GO" id="GO:0051536">
    <property type="term" value="F:iron-sulfur cluster binding"/>
    <property type="evidence" value="ECO:0007669"/>
    <property type="project" value="InterPro"/>
</dbReference>
<dbReference type="PANTHER" id="PTHR30038">
    <property type="entry name" value="ALDEHYDE FERREDOXIN OXIDOREDUCTASE"/>
    <property type="match status" value="1"/>
</dbReference>
<feature type="non-terminal residue" evidence="2">
    <location>
        <position position="132"/>
    </location>
</feature>
<dbReference type="GO" id="GO:0016625">
    <property type="term" value="F:oxidoreductase activity, acting on the aldehyde or oxo group of donors, iron-sulfur protein as acceptor"/>
    <property type="evidence" value="ECO:0007669"/>
    <property type="project" value="InterPro"/>
</dbReference>
<dbReference type="InterPro" id="IPR051919">
    <property type="entry name" value="W-dependent_AOR"/>
</dbReference>
<organism evidence="2 3">
    <name type="scientific">Thermococcus paralvinellae</name>
    <dbReference type="NCBI Taxonomy" id="582419"/>
    <lineage>
        <taxon>Archaea</taxon>
        <taxon>Methanobacteriati</taxon>
        <taxon>Methanobacteriota</taxon>
        <taxon>Thermococci</taxon>
        <taxon>Thermococcales</taxon>
        <taxon>Thermococcaceae</taxon>
        <taxon>Thermococcus</taxon>
    </lineage>
</organism>
<dbReference type="EMBL" id="DQUG01000128">
    <property type="protein sequence ID" value="HIP75118.1"/>
    <property type="molecule type" value="Genomic_DNA"/>
</dbReference>
<sequence>MKFTVLKIKLDSKDIEMESIEKEGIYGIIDYALYLHDEVYKTYELDFYDPKNVTVFGKGPFAGSVLPGAHRLMFVFRSPLYGVLFPSAMGGAAYHFQRVGVDFVVLEGKRDKPTVILLQGDGENVNVELHEI</sequence>